<evidence type="ECO:0000256" key="1">
    <source>
        <dbReference type="SAM" id="MobiDB-lite"/>
    </source>
</evidence>
<evidence type="ECO:0008006" key="5">
    <source>
        <dbReference type="Google" id="ProtNLM"/>
    </source>
</evidence>
<reference evidence="3 4" key="1">
    <citation type="submission" date="2015-03" db="EMBL/GenBank/DDBJ databases">
        <title>Luteipulveratus halotolerans sp. nov., a novel actinobacterium (Dermacoccaceae) from Sarawak, Malaysia.</title>
        <authorList>
            <person name="Juboi H."/>
            <person name="Basik A."/>
            <person name="Shamsul S.S."/>
            <person name="Arnold P."/>
            <person name="Schmitt E.K."/>
            <person name="Sanglier J.-J."/>
            <person name="Yeo T."/>
        </authorList>
    </citation>
    <scope>NUCLEOTIDE SEQUENCE [LARGE SCALE GENOMIC DNA]</scope>
    <source>
        <strain evidence="3 4">MN07-A0370</strain>
    </source>
</reference>
<proteinExistence type="predicted"/>
<dbReference type="Proteomes" id="UP000066480">
    <property type="component" value="Chromosome"/>
</dbReference>
<accession>A0A0K1JH10</accession>
<name>A0A0K1JH10_9MICO</name>
<dbReference type="AlphaFoldDB" id="A0A0K1JH10"/>
<evidence type="ECO:0000256" key="2">
    <source>
        <dbReference type="SAM" id="SignalP"/>
    </source>
</evidence>
<gene>
    <name evidence="3" type="ORF">VV02_09310</name>
</gene>
<evidence type="ECO:0000313" key="3">
    <source>
        <dbReference type="EMBL" id="AKU16007.1"/>
    </source>
</evidence>
<dbReference type="PATRIC" id="fig|571913.6.peg.1899"/>
<dbReference type="InterPro" id="IPR023346">
    <property type="entry name" value="Lysozyme-like_dom_sf"/>
</dbReference>
<feature type="signal peptide" evidence="2">
    <location>
        <begin position="1"/>
        <end position="34"/>
    </location>
</feature>
<feature type="region of interest" description="Disordered" evidence="1">
    <location>
        <begin position="127"/>
        <end position="163"/>
    </location>
</feature>
<feature type="chain" id="PRO_5039142705" description="Transglycosylase SLT domain-containing protein" evidence="2">
    <location>
        <begin position="35"/>
        <end position="258"/>
    </location>
</feature>
<dbReference type="KEGG" id="lmoi:VV02_09310"/>
<dbReference type="RefSeq" id="WP_218917391.1">
    <property type="nucleotide sequence ID" value="NZ_CP011112.1"/>
</dbReference>
<feature type="compositionally biased region" description="Polar residues" evidence="1">
    <location>
        <begin position="61"/>
        <end position="74"/>
    </location>
</feature>
<dbReference type="EMBL" id="CP011112">
    <property type="protein sequence ID" value="AKU16007.1"/>
    <property type="molecule type" value="Genomic_DNA"/>
</dbReference>
<feature type="compositionally biased region" description="Low complexity" evidence="1">
    <location>
        <begin position="75"/>
        <end position="90"/>
    </location>
</feature>
<protein>
    <recommendedName>
        <fullName evidence="5">Transglycosylase SLT domain-containing protein</fullName>
    </recommendedName>
</protein>
<organism evidence="3 4">
    <name type="scientific">Luteipulveratus mongoliensis</name>
    <dbReference type="NCBI Taxonomy" id="571913"/>
    <lineage>
        <taxon>Bacteria</taxon>
        <taxon>Bacillati</taxon>
        <taxon>Actinomycetota</taxon>
        <taxon>Actinomycetes</taxon>
        <taxon>Micrococcales</taxon>
        <taxon>Dermacoccaceae</taxon>
        <taxon>Luteipulveratus</taxon>
    </lineage>
</organism>
<keyword evidence="4" id="KW-1185">Reference proteome</keyword>
<dbReference type="SUPFAM" id="SSF53955">
    <property type="entry name" value="Lysozyme-like"/>
    <property type="match status" value="1"/>
</dbReference>
<evidence type="ECO:0000313" key="4">
    <source>
        <dbReference type="Proteomes" id="UP000066480"/>
    </source>
</evidence>
<feature type="region of interest" description="Disordered" evidence="1">
    <location>
        <begin position="45"/>
        <end position="91"/>
    </location>
</feature>
<dbReference type="STRING" id="571913.VV02_09310"/>
<keyword evidence="2" id="KW-0732">Signal</keyword>
<sequence length="258" mass="27251">MSTPVGRHRARRQAALRRPAVAATATLSALAVSAAGYASATEHGASSAAGNLSGTDGLAPASSSQQYQSFDRNTSSSLQQRASRARTAASARERALLAKRAADAKIKQTSASKASIGVLRQMVTDRTGKAQDLLPARVKETTPDDRASRSKRDEPVPTGGSPKAIARAMLSSYGWSSSQFGCLDNLWTKESGWRVSATNGSSGAYGIPQALPGRKMASIGSDWRTNAATQIKWGLGYIQDRYGSPCSAWSHSVATNWY</sequence>
<feature type="compositionally biased region" description="Basic and acidic residues" evidence="1">
    <location>
        <begin position="137"/>
        <end position="155"/>
    </location>
</feature>